<feature type="site" description="Important for catalytic activity" evidence="8">
    <location>
        <position position="219"/>
    </location>
</feature>
<evidence type="ECO:0000256" key="8">
    <source>
        <dbReference type="PIRSR" id="PIRSR604808-3"/>
    </source>
</evidence>
<evidence type="ECO:0000259" key="9">
    <source>
        <dbReference type="Pfam" id="PF03372"/>
    </source>
</evidence>
<feature type="active site" description="Proton acceptor" evidence="6">
    <location>
        <position position="245"/>
    </location>
</feature>
<dbReference type="FunFam" id="3.60.10.10:FF:000026">
    <property type="entry name" value="Exodeoxyribonuclease III"/>
    <property type="match status" value="1"/>
</dbReference>
<accession>A0A1M7ZB37</accession>
<reference evidence="11" key="1">
    <citation type="submission" date="2016-12" db="EMBL/GenBank/DDBJ databases">
        <authorList>
            <person name="Varghese N."/>
            <person name="Submissions S."/>
        </authorList>
    </citation>
    <scope>NUCLEOTIDE SEQUENCE [LARGE SCALE GENOMIC DNA]</scope>
    <source>
        <strain evidence="11">DSM 25035</strain>
    </source>
</reference>
<evidence type="ECO:0000256" key="5">
    <source>
        <dbReference type="ARBA" id="ARBA00022842"/>
    </source>
</evidence>
<dbReference type="NCBIfam" id="TIGR00633">
    <property type="entry name" value="xth"/>
    <property type="match status" value="1"/>
</dbReference>
<feature type="site" description="Transition state stabilizer" evidence="8">
    <location>
        <position position="150"/>
    </location>
</feature>
<dbReference type="GO" id="GO:0008081">
    <property type="term" value="F:phosphoric diester hydrolase activity"/>
    <property type="evidence" value="ECO:0007669"/>
    <property type="project" value="TreeGrafter"/>
</dbReference>
<dbReference type="GO" id="GO:0008311">
    <property type="term" value="F:double-stranded DNA 3'-5' DNA exonuclease activity"/>
    <property type="evidence" value="ECO:0007669"/>
    <property type="project" value="TreeGrafter"/>
</dbReference>
<protein>
    <submittedName>
        <fullName evidence="10">Exodeoxyribonuclease-3</fullName>
    </submittedName>
</protein>
<organism evidence="10 11">
    <name type="scientific">Algoriphagus zhangzhouensis</name>
    <dbReference type="NCBI Taxonomy" id="1073327"/>
    <lineage>
        <taxon>Bacteria</taxon>
        <taxon>Pseudomonadati</taxon>
        <taxon>Bacteroidota</taxon>
        <taxon>Cytophagia</taxon>
        <taxon>Cytophagales</taxon>
        <taxon>Cyclobacteriaceae</taxon>
        <taxon>Algoriphagus</taxon>
    </lineage>
</organism>
<keyword evidence="11" id="KW-1185">Reference proteome</keyword>
<evidence type="ECO:0000256" key="7">
    <source>
        <dbReference type="PIRSR" id="PIRSR604808-2"/>
    </source>
</evidence>
<dbReference type="Gene3D" id="3.60.10.10">
    <property type="entry name" value="Endonuclease/exonuclease/phosphatase"/>
    <property type="match status" value="1"/>
</dbReference>
<feature type="site" description="Interaction with DNA substrate" evidence="8">
    <location>
        <position position="245"/>
    </location>
</feature>
<comment type="similarity">
    <text evidence="2">Belongs to the DNA repair enzymes AP/ExoA family.</text>
</comment>
<dbReference type="PROSITE" id="PS51435">
    <property type="entry name" value="AP_NUCLEASE_F1_4"/>
    <property type="match status" value="1"/>
</dbReference>
<evidence type="ECO:0000313" key="11">
    <source>
        <dbReference type="Proteomes" id="UP000184609"/>
    </source>
</evidence>
<evidence type="ECO:0000256" key="3">
    <source>
        <dbReference type="ARBA" id="ARBA00022723"/>
    </source>
</evidence>
<dbReference type="RefSeq" id="WP_073571474.1">
    <property type="nucleotide sequence ID" value="NZ_FRXN01000002.1"/>
</dbReference>
<dbReference type="GO" id="GO:0006284">
    <property type="term" value="P:base-excision repair"/>
    <property type="evidence" value="ECO:0007669"/>
    <property type="project" value="TreeGrafter"/>
</dbReference>
<feature type="active site" evidence="6">
    <location>
        <position position="108"/>
    </location>
</feature>
<dbReference type="STRING" id="1073327.SAMN04488108_1843"/>
<dbReference type="PROSITE" id="PS00727">
    <property type="entry name" value="AP_NUCLEASE_F1_2"/>
    <property type="match status" value="1"/>
</dbReference>
<dbReference type="PANTHER" id="PTHR22748:SF6">
    <property type="entry name" value="DNA-(APURINIC OR APYRIMIDINIC SITE) ENDONUCLEASE"/>
    <property type="match status" value="1"/>
</dbReference>
<dbReference type="InterPro" id="IPR036691">
    <property type="entry name" value="Endo/exonu/phosph_ase_sf"/>
</dbReference>
<evidence type="ECO:0000313" key="10">
    <source>
        <dbReference type="EMBL" id="SHO62073.1"/>
    </source>
</evidence>
<dbReference type="GO" id="GO:0046872">
    <property type="term" value="F:metal ion binding"/>
    <property type="evidence" value="ECO:0007669"/>
    <property type="project" value="UniProtKB-KW"/>
</dbReference>
<evidence type="ECO:0000256" key="2">
    <source>
        <dbReference type="ARBA" id="ARBA00007092"/>
    </source>
</evidence>
<dbReference type="Pfam" id="PF03372">
    <property type="entry name" value="Exo_endo_phos"/>
    <property type="match status" value="1"/>
</dbReference>
<dbReference type="EMBL" id="FRXN01000002">
    <property type="protein sequence ID" value="SHO62073.1"/>
    <property type="molecule type" value="Genomic_DNA"/>
</dbReference>
<keyword evidence="4" id="KW-0378">Hydrolase</keyword>
<feature type="active site" description="Proton donor/acceptor" evidence="6">
    <location>
        <position position="148"/>
    </location>
</feature>
<dbReference type="PANTHER" id="PTHR22748">
    <property type="entry name" value="AP ENDONUCLEASE"/>
    <property type="match status" value="1"/>
</dbReference>
<dbReference type="InterPro" id="IPR005135">
    <property type="entry name" value="Endo/exonuclease/phosphatase"/>
</dbReference>
<dbReference type="Proteomes" id="UP000184609">
    <property type="component" value="Unassembled WGS sequence"/>
</dbReference>
<dbReference type="AlphaFoldDB" id="A0A1M7ZB37"/>
<dbReference type="GO" id="GO:0003906">
    <property type="term" value="F:DNA-(apurinic or apyrimidinic site) endonuclease activity"/>
    <property type="evidence" value="ECO:0007669"/>
    <property type="project" value="TreeGrafter"/>
</dbReference>
<feature type="domain" description="Endonuclease/exonuclease/phosphatase" evidence="9">
    <location>
        <begin position="4"/>
        <end position="245"/>
    </location>
</feature>
<evidence type="ECO:0000256" key="6">
    <source>
        <dbReference type="PIRSR" id="PIRSR604808-1"/>
    </source>
</evidence>
<dbReference type="InterPro" id="IPR020848">
    <property type="entry name" value="AP_endonuclease_F1_CS"/>
</dbReference>
<keyword evidence="5 7" id="KW-0460">Magnesium</keyword>
<evidence type="ECO:0000256" key="4">
    <source>
        <dbReference type="ARBA" id="ARBA00022801"/>
    </source>
</evidence>
<feature type="binding site" evidence="7">
    <location>
        <position position="7"/>
    </location>
    <ligand>
        <name>Mg(2+)</name>
        <dbReference type="ChEBI" id="CHEBI:18420"/>
        <label>1</label>
    </ligand>
</feature>
<name>A0A1M7ZB37_9BACT</name>
<dbReference type="GO" id="GO:0003677">
    <property type="term" value="F:DNA binding"/>
    <property type="evidence" value="ECO:0007669"/>
    <property type="project" value="InterPro"/>
</dbReference>
<dbReference type="OrthoDB" id="9803914at2"/>
<comment type="cofactor">
    <cofactor evidence="7">
        <name>Mg(2+)</name>
        <dbReference type="ChEBI" id="CHEBI:18420"/>
    </cofactor>
    <cofactor evidence="7">
        <name>Mn(2+)</name>
        <dbReference type="ChEBI" id="CHEBI:29035"/>
    </cofactor>
    <text evidence="7">Probably binds two magnesium or manganese ions per subunit.</text>
</comment>
<evidence type="ECO:0000256" key="1">
    <source>
        <dbReference type="ARBA" id="ARBA00001936"/>
    </source>
</evidence>
<comment type="cofactor">
    <cofactor evidence="1">
        <name>Mn(2+)</name>
        <dbReference type="ChEBI" id="CHEBI:29035"/>
    </cofactor>
</comment>
<dbReference type="SUPFAM" id="SSF56219">
    <property type="entry name" value="DNase I-like"/>
    <property type="match status" value="1"/>
</dbReference>
<gene>
    <name evidence="10" type="ORF">SAMN04488108_1843</name>
</gene>
<sequence length="254" mass="29330">MKIISYNVNGIRAAMKKGFVEWLKQENPYIIGIQELKADISQIDPSVFTDLGYELYWFSAVKKGYSGVAIFTKIKPKSVKIGMDLGKYDDEGRLIQAEFDNFSFLSAYFPSGTTGDIRQDFKYEFLDDIYGYMQDLRKDHPNLILSGDYNICHKAIDIHNPVSNKNSSGFLPDERAWMDKFTESGFIDTFRHFNKEPHNYSWWSYRAGARAKNLGWRIDYHMATEPLQNKLKSAVILPNVVHSDHCPIVLEIED</sequence>
<proteinExistence type="inferred from homology"/>
<dbReference type="InterPro" id="IPR004808">
    <property type="entry name" value="AP_endonuc_1"/>
</dbReference>
<feature type="binding site" evidence="7">
    <location>
        <position position="244"/>
    </location>
    <ligand>
        <name>Mg(2+)</name>
        <dbReference type="ChEBI" id="CHEBI:18420"/>
        <label>1</label>
    </ligand>
</feature>
<dbReference type="NCBIfam" id="TIGR00195">
    <property type="entry name" value="exoDNase_III"/>
    <property type="match status" value="1"/>
</dbReference>
<keyword evidence="7" id="KW-0464">Manganese</keyword>
<feature type="binding site" evidence="7">
    <location>
        <position position="150"/>
    </location>
    <ligand>
        <name>Mg(2+)</name>
        <dbReference type="ChEBI" id="CHEBI:18420"/>
        <label>1</label>
    </ligand>
</feature>
<feature type="binding site" evidence="7">
    <location>
        <position position="35"/>
    </location>
    <ligand>
        <name>Mg(2+)</name>
        <dbReference type="ChEBI" id="CHEBI:18420"/>
        <label>1</label>
    </ligand>
</feature>
<keyword evidence="3 7" id="KW-0479">Metal-binding</keyword>
<feature type="binding site" evidence="7">
    <location>
        <position position="148"/>
    </location>
    <ligand>
        <name>Mg(2+)</name>
        <dbReference type="ChEBI" id="CHEBI:18420"/>
        <label>1</label>
    </ligand>
</feature>
<dbReference type="CDD" id="cd10281">
    <property type="entry name" value="Nape_like_AP-endo"/>
    <property type="match status" value="1"/>
</dbReference>
<feature type="binding site" evidence="7">
    <location>
        <position position="245"/>
    </location>
    <ligand>
        <name>Mg(2+)</name>
        <dbReference type="ChEBI" id="CHEBI:18420"/>
        <label>1</label>
    </ligand>
</feature>